<evidence type="ECO:0000256" key="1">
    <source>
        <dbReference type="SAM" id="MobiDB-lite"/>
    </source>
</evidence>
<feature type="compositionally biased region" description="Polar residues" evidence="1">
    <location>
        <begin position="14"/>
        <end position="25"/>
    </location>
</feature>
<evidence type="ECO:0000313" key="3">
    <source>
        <dbReference type="Proteomes" id="UP000032633"/>
    </source>
</evidence>
<dbReference type="KEGG" id="pbj:VN24_14540"/>
<name>A0A0D5NR49_9BACL</name>
<reference evidence="2 3" key="1">
    <citation type="journal article" date="2015" name="J. Biotechnol.">
        <title>Complete genome sequence of Paenibacillus beijingensis 7188(T) (=DSM 24997(T)), a novel rhizobacterium from jujube garden soil.</title>
        <authorList>
            <person name="Kwak Y."/>
            <person name="Shin J.H."/>
        </authorList>
    </citation>
    <scope>NUCLEOTIDE SEQUENCE [LARGE SCALE GENOMIC DNA]</scope>
    <source>
        <strain evidence="2 3">DSM 24997</strain>
    </source>
</reference>
<gene>
    <name evidence="2" type="ORF">VN24_14540</name>
</gene>
<protein>
    <submittedName>
        <fullName evidence="2">Uncharacterized protein</fullName>
    </submittedName>
</protein>
<proteinExistence type="predicted"/>
<dbReference type="HOGENOM" id="CLU_695911_0_0_9"/>
<dbReference type="Proteomes" id="UP000032633">
    <property type="component" value="Chromosome"/>
</dbReference>
<feature type="compositionally biased region" description="Basic and acidic residues" evidence="1">
    <location>
        <begin position="26"/>
        <end position="37"/>
    </location>
</feature>
<accession>A0A0D5NR49</accession>
<sequence length="395" mass="42755">MLAGCGQENEKNEAASTGTNATVESKASETKPAETKETAGTTETAETAAEGTGAFVSAAKELVSGLKADAEAGKVDWDKYSELYNSKLKAVVQARDTEAESHVDEQLEAAAAAGKEGSLSPVVVSQLYDKLLQKVAFLTMRHEFKEANEKFTDKPFVADELKEAREVYDGILKGMVEKRDTAYETQLAGIIDSGFAEMEQAADKGDNLAYNLGKQLVDKSLMKAFYLASGADKGYGYKVEQAAKQPGDNDPKVGQAEGWAFFQSLKTYLEGHDKESANYIESQFDLSNDVKNVKGDLINQAYVRAFAATAKDEYTESFENWGKDKSVITALEGALFINVIERDLSKALGGDAKAKALTDNAQKLLDEVKAGNKEQAEATYKLIEADLNKLASYGK</sequence>
<dbReference type="PATRIC" id="fig|1126833.4.peg.3177"/>
<feature type="region of interest" description="Disordered" evidence="1">
    <location>
        <begin position="1"/>
        <end position="52"/>
    </location>
</feature>
<dbReference type="EMBL" id="CP011058">
    <property type="protein sequence ID" value="AJY77741.1"/>
    <property type="molecule type" value="Genomic_DNA"/>
</dbReference>
<feature type="compositionally biased region" description="Low complexity" evidence="1">
    <location>
        <begin position="38"/>
        <end position="52"/>
    </location>
</feature>
<dbReference type="STRING" id="1126833.VN24_14540"/>
<keyword evidence="3" id="KW-1185">Reference proteome</keyword>
<dbReference type="AlphaFoldDB" id="A0A0D5NR49"/>
<organism evidence="2 3">
    <name type="scientific">Paenibacillus beijingensis</name>
    <dbReference type="NCBI Taxonomy" id="1126833"/>
    <lineage>
        <taxon>Bacteria</taxon>
        <taxon>Bacillati</taxon>
        <taxon>Bacillota</taxon>
        <taxon>Bacilli</taxon>
        <taxon>Bacillales</taxon>
        <taxon>Paenibacillaceae</taxon>
        <taxon>Paenibacillus</taxon>
    </lineage>
</organism>
<reference evidence="3" key="2">
    <citation type="submission" date="2015-03" db="EMBL/GenBank/DDBJ databases">
        <title>Genome sequence of Paenibacillus beijingensis strain DSM 24997T.</title>
        <authorList>
            <person name="Kwak Y."/>
            <person name="Shin J.-H."/>
        </authorList>
    </citation>
    <scope>NUCLEOTIDE SEQUENCE [LARGE SCALE GENOMIC DNA]</scope>
    <source>
        <strain evidence="3">DSM 24997</strain>
    </source>
</reference>
<evidence type="ECO:0000313" key="2">
    <source>
        <dbReference type="EMBL" id="AJY77741.1"/>
    </source>
</evidence>